<dbReference type="Pfam" id="PF00112">
    <property type="entry name" value="Peptidase_C1"/>
    <property type="match status" value="1"/>
</dbReference>
<dbReference type="SMART" id="SM00645">
    <property type="entry name" value="Pept_C1"/>
    <property type="match status" value="1"/>
</dbReference>
<dbReference type="InterPro" id="IPR013128">
    <property type="entry name" value="Peptidase_C1A"/>
</dbReference>
<dbReference type="Gene3D" id="3.90.70.10">
    <property type="entry name" value="Cysteine proteinases"/>
    <property type="match status" value="1"/>
</dbReference>
<dbReference type="InterPro" id="IPR000668">
    <property type="entry name" value="Peptidase_C1A_C"/>
</dbReference>
<dbReference type="InterPro" id="IPR000169">
    <property type="entry name" value="Pept_cys_AS"/>
</dbReference>
<dbReference type="PROSITE" id="PS00639">
    <property type="entry name" value="THIOL_PROTEASE_HIS"/>
    <property type="match status" value="1"/>
</dbReference>
<dbReference type="PROSITE" id="PS00640">
    <property type="entry name" value="THIOL_PROTEASE_ASN"/>
    <property type="match status" value="1"/>
</dbReference>
<evidence type="ECO:0000256" key="3">
    <source>
        <dbReference type="ARBA" id="ARBA00022801"/>
    </source>
</evidence>
<keyword evidence="2" id="KW-0645">Protease</keyword>
<dbReference type="AlphaFoldDB" id="A0A3M6U3Q7"/>
<evidence type="ECO:0000256" key="5">
    <source>
        <dbReference type="ARBA" id="ARBA00023145"/>
    </source>
</evidence>
<evidence type="ECO:0000313" key="11">
    <source>
        <dbReference type="Proteomes" id="UP000275408"/>
    </source>
</evidence>
<keyword evidence="3" id="KW-0378">Hydrolase</keyword>
<evidence type="ECO:0000256" key="2">
    <source>
        <dbReference type="ARBA" id="ARBA00022670"/>
    </source>
</evidence>
<dbReference type="SMART" id="SM00848">
    <property type="entry name" value="Inhibitor_I29"/>
    <property type="match status" value="1"/>
</dbReference>
<comment type="caution">
    <text evidence="10">The sequence shown here is derived from an EMBL/GenBank/DDBJ whole genome shotgun (WGS) entry which is preliminary data.</text>
</comment>
<dbReference type="STRING" id="46731.A0A3M6U3Q7"/>
<feature type="domain" description="Cathepsin propeptide inhibitor" evidence="9">
    <location>
        <begin position="282"/>
        <end position="350"/>
    </location>
</feature>
<sequence length="632" mass="72979">MKNKKENNITAMGKRILIVASVLMVLAGLVGMLLEVHKMSQDTDLTLVKHDIVGDYDELYDEYFPRHYHATGLLTLPFDDIVEPFEAWFAGDRNMSRIDYYYGMDKTIQRGDLGKHGILFKIVPMHSEMKPSNKDFMSCWYKPVPKWLPRAGQSVIPTNLSEFKFVSEETHRGMPCFKYERKYKRYNKSNVYSFYVTKNTPHRPLRYEMVGYDDMLTSHYDHYVLDYISFEPWSFNRSLLSLPKNSSCDKKAKKLRSHYLANPMAEYMHFKHHKDYELDKTYDDYKATHGKHYTTAPEHERRKHIFKHNLSRSDDDGEGFLCRYIRSKNRENLNYKLAPNHMADMTEQEVNLHKGLLHEKKLKKSKSNTLAFNESVVHTDLIPHQLDWRDYGAVTRVHSQGLCGSCWTFSALGAVEGAHFLKTGELLELSNQQLIDCSWPAGNHGCRGGFQDRTLRWVKRNGVTSRRDYGPYLAQEGFCHCGKSDNCTFTHISGFSKVKKNNSDALKVALVTHGPIVSSMNSDQKTFRFYSHGIYDDPKCGKKTNHAVLTVGYGADDNVPYWIIKNSWGHLWGDDGYIKIAMNHDRCGLTNGPLLAIKKDSSIAEFPLKTLNKVPRQSITFYSEEELSIIPF</sequence>
<dbReference type="FunFam" id="3.90.70.10:FF:000332">
    <property type="entry name" value="Cathepsin L1"/>
    <property type="match status" value="1"/>
</dbReference>
<dbReference type="Proteomes" id="UP000275408">
    <property type="component" value="Unassembled WGS sequence"/>
</dbReference>
<dbReference type="PROSITE" id="PS00139">
    <property type="entry name" value="THIOL_PROTEASE_CYS"/>
    <property type="match status" value="1"/>
</dbReference>
<dbReference type="InterPro" id="IPR013201">
    <property type="entry name" value="Prot_inhib_I29"/>
</dbReference>
<dbReference type="SUPFAM" id="SSF54001">
    <property type="entry name" value="Cysteine proteinases"/>
    <property type="match status" value="1"/>
</dbReference>
<organism evidence="10 11">
    <name type="scientific">Pocillopora damicornis</name>
    <name type="common">Cauliflower coral</name>
    <name type="synonym">Millepora damicornis</name>
    <dbReference type="NCBI Taxonomy" id="46731"/>
    <lineage>
        <taxon>Eukaryota</taxon>
        <taxon>Metazoa</taxon>
        <taxon>Cnidaria</taxon>
        <taxon>Anthozoa</taxon>
        <taxon>Hexacorallia</taxon>
        <taxon>Scleractinia</taxon>
        <taxon>Astrocoeniina</taxon>
        <taxon>Pocilloporidae</taxon>
        <taxon>Pocillopora</taxon>
    </lineage>
</organism>
<evidence type="ECO:0000259" key="9">
    <source>
        <dbReference type="SMART" id="SM00848"/>
    </source>
</evidence>
<evidence type="ECO:0008006" key="12">
    <source>
        <dbReference type="Google" id="ProtNLM"/>
    </source>
</evidence>
<evidence type="ECO:0000256" key="7">
    <source>
        <dbReference type="SAM" id="Phobius"/>
    </source>
</evidence>
<gene>
    <name evidence="10" type="ORF">pdam_00014735</name>
</gene>
<keyword evidence="4" id="KW-0788">Thiol protease</keyword>
<dbReference type="EMBL" id="RCHS01002300">
    <property type="protein sequence ID" value="RMX48290.1"/>
    <property type="molecule type" value="Genomic_DNA"/>
</dbReference>
<feature type="domain" description="Peptidase C1A papain C-terminal" evidence="8">
    <location>
        <begin position="382"/>
        <end position="597"/>
    </location>
</feature>
<name>A0A3M6U3Q7_POCDA</name>
<dbReference type="InterPro" id="IPR039417">
    <property type="entry name" value="Peptidase_C1A_papain-like"/>
</dbReference>
<dbReference type="PANTHER" id="PTHR12411">
    <property type="entry name" value="CYSTEINE PROTEASE FAMILY C1-RELATED"/>
    <property type="match status" value="1"/>
</dbReference>
<evidence type="ECO:0000256" key="1">
    <source>
        <dbReference type="ARBA" id="ARBA00008455"/>
    </source>
</evidence>
<dbReference type="PRINTS" id="PR00705">
    <property type="entry name" value="PAPAIN"/>
</dbReference>
<keyword evidence="6" id="KW-1015">Disulfide bond</keyword>
<reference evidence="10 11" key="1">
    <citation type="journal article" date="2018" name="Sci. Rep.">
        <title>Comparative analysis of the Pocillopora damicornis genome highlights role of immune system in coral evolution.</title>
        <authorList>
            <person name="Cunning R."/>
            <person name="Bay R.A."/>
            <person name="Gillette P."/>
            <person name="Baker A.C."/>
            <person name="Traylor-Knowles N."/>
        </authorList>
    </citation>
    <scope>NUCLEOTIDE SEQUENCE [LARGE SCALE GENOMIC DNA]</scope>
    <source>
        <strain evidence="10">RSMAS</strain>
        <tissue evidence="10">Whole animal</tissue>
    </source>
</reference>
<keyword evidence="7" id="KW-0472">Membrane</keyword>
<feature type="transmembrane region" description="Helical" evidence="7">
    <location>
        <begin position="12"/>
        <end position="34"/>
    </location>
</feature>
<keyword evidence="7" id="KW-0812">Transmembrane</keyword>
<dbReference type="GO" id="GO:0008234">
    <property type="term" value="F:cysteine-type peptidase activity"/>
    <property type="evidence" value="ECO:0007669"/>
    <property type="project" value="UniProtKB-KW"/>
</dbReference>
<protein>
    <recommendedName>
        <fullName evidence="12">Peptidase C1A papain C-terminal domain-containing protein</fullName>
    </recommendedName>
</protein>
<keyword evidence="5" id="KW-0865">Zymogen</keyword>
<evidence type="ECO:0000256" key="4">
    <source>
        <dbReference type="ARBA" id="ARBA00022807"/>
    </source>
</evidence>
<dbReference type="InterPro" id="IPR025660">
    <property type="entry name" value="Pept_his_AS"/>
</dbReference>
<comment type="similarity">
    <text evidence="1">Belongs to the peptidase C1 family.</text>
</comment>
<evidence type="ECO:0000256" key="6">
    <source>
        <dbReference type="ARBA" id="ARBA00023157"/>
    </source>
</evidence>
<accession>A0A3M6U3Q7</accession>
<dbReference type="InterPro" id="IPR038765">
    <property type="entry name" value="Papain-like_cys_pep_sf"/>
</dbReference>
<keyword evidence="11" id="KW-1185">Reference proteome</keyword>
<proteinExistence type="inferred from homology"/>
<dbReference type="OrthoDB" id="65740at2759"/>
<dbReference type="InterPro" id="IPR025661">
    <property type="entry name" value="Pept_asp_AS"/>
</dbReference>
<dbReference type="CDD" id="cd02248">
    <property type="entry name" value="Peptidase_C1A"/>
    <property type="match status" value="1"/>
</dbReference>
<evidence type="ECO:0000259" key="8">
    <source>
        <dbReference type="SMART" id="SM00645"/>
    </source>
</evidence>
<keyword evidence="7" id="KW-1133">Transmembrane helix</keyword>
<dbReference type="GO" id="GO:0006508">
    <property type="term" value="P:proteolysis"/>
    <property type="evidence" value="ECO:0007669"/>
    <property type="project" value="UniProtKB-KW"/>
</dbReference>
<evidence type="ECO:0000313" key="10">
    <source>
        <dbReference type="EMBL" id="RMX48290.1"/>
    </source>
</evidence>